<dbReference type="PANTHER" id="PTHR13604:SF0">
    <property type="entry name" value="ABASIC SITE PROCESSING PROTEIN HMCES"/>
    <property type="match status" value="1"/>
</dbReference>
<evidence type="ECO:0000256" key="8">
    <source>
        <dbReference type="RuleBase" id="RU364100"/>
    </source>
</evidence>
<dbReference type="SUPFAM" id="SSF143081">
    <property type="entry name" value="BB1717-like"/>
    <property type="match status" value="1"/>
</dbReference>
<dbReference type="EMBL" id="JAUSVY010000004">
    <property type="protein sequence ID" value="MDQ0505507.1"/>
    <property type="molecule type" value="Genomic_DNA"/>
</dbReference>
<gene>
    <name evidence="9" type="ORF">QOZ94_002303</name>
</gene>
<evidence type="ECO:0000313" key="9">
    <source>
        <dbReference type="EMBL" id="MDQ0505507.1"/>
    </source>
</evidence>
<evidence type="ECO:0000256" key="1">
    <source>
        <dbReference type="ARBA" id="ARBA00008136"/>
    </source>
</evidence>
<protein>
    <recommendedName>
        <fullName evidence="8">Abasic site processing protein</fullName>
        <ecNumber evidence="8">3.4.-.-</ecNumber>
    </recommendedName>
</protein>
<keyword evidence="6" id="KW-0238">DNA-binding</keyword>
<dbReference type="InterPro" id="IPR003738">
    <property type="entry name" value="SRAP"/>
</dbReference>
<keyword evidence="2 8" id="KW-0645">Protease</keyword>
<dbReference type="Gene3D" id="3.90.1680.10">
    <property type="entry name" value="SOS response associated peptidase-like"/>
    <property type="match status" value="1"/>
</dbReference>
<dbReference type="PANTHER" id="PTHR13604">
    <property type="entry name" value="DC12-RELATED"/>
    <property type="match status" value="1"/>
</dbReference>
<accession>A0ABU0LEE1</accession>
<name>A0ABU0LEE1_XANAG</name>
<keyword evidence="7" id="KW-0456">Lyase</keyword>
<keyword evidence="10" id="KW-1185">Reference proteome</keyword>
<dbReference type="EC" id="3.4.-.-" evidence="8"/>
<keyword evidence="3" id="KW-0227">DNA damage</keyword>
<proteinExistence type="inferred from homology"/>
<dbReference type="InterPro" id="IPR036590">
    <property type="entry name" value="SRAP-like"/>
</dbReference>
<dbReference type="RefSeq" id="WP_237344034.1">
    <property type="nucleotide sequence ID" value="NZ_JABWGX010000002.1"/>
</dbReference>
<keyword evidence="5" id="KW-0190">Covalent protein-DNA linkage</keyword>
<evidence type="ECO:0000256" key="2">
    <source>
        <dbReference type="ARBA" id="ARBA00022670"/>
    </source>
</evidence>
<comment type="caution">
    <text evidence="9">The sequence shown here is derived from an EMBL/GenBank/DDBJ whole genome shotgun (WGS) entry which is preliminary data.</text>
</comment>
<dbReference type="Pfam" id="PF02586">
    <property type="entry name" value="SRAP"/>
    <property type="match status" value="1"/>
</dbReference>
<reference evidence="9 10" key="1">
    <citation type="submission" date="2023-07" db="EMBL/GenBank/DDBJ databases">
        <title>Genomic Encyclopedia of Type Strains, Phase IV (KMG-IV): sequencing the most valuable type-strain genomes for metagenomic binning, comparative biology and taxonomic classification.</title>
        <authorList>
            <person name="Goeker M."/>
        </authorList>
    </citation>
    <scope>NUCLEOTIDE SEQUENCE [LARGE SCALE GENOMIC DNA]</scope>
    <source>
        <strain evidence="9 10">DSM 3770</strain>
    </source>
</reference>
<evidence type="ECO:0000313" key="10">
    <source>
        <dbReference type="Proteomes" id="UP001241747"/>
    </source>
</evidence>
<organism evidence="9 10">
    <name type="scientific">Xanthobacter agilis</name>
    <dbReference type="NCBI Taxonomy" id="47492"/>
    <lineage>
        <taxon>Bacteria</taxon>
        <taxon>Pseudomonadati</taxon>
        <taxon>Pseudomonadota</taxon>
        <taxon>Alphaproteobacteria</taxon>
        <taxon>Hyphomicrobiales</taxon>
        <taxon>Xanthobacteraceae</taxon>
        <taxon>Xanthobacter</taxon>
    </lineage>
</organism>
<evidence type="ECO:0000256" key="3">
    <source>
        <dbReference type="ARBA" id="ARBA00022763"/>
    </source>
</evidence>
<evidence type="ECO:0000256" key="5">
    <source>
        <dbReference type="ARBA" id="ARBA00023124"/>
    </source>
</evidence>
<sequence>MCGRFVQHRAPIAYAEHFGLDVATLQLPNCPPRYNAAPTQDLMVVRLNPHTGALDLSLLRWGLVPVWAKDPGGGARLINARSESVAEKPTFRDAWRKKRRCIVPADGFYEWRRRNGAAQPFYITPADGAPMAFAGLWEGWKDPATGQWLRTFTILTCAANETLRPLHDRMPVVLAEADISRFLAADNPRDLLRPAPAAQLTFWPVSPAVNAVRNDAAALIAPVAPPDEDATDPSA</sequence>
<keyword evidence="4 8" id="KW-0378">Hydrolase</keyword>
<evidence type="ECO:0000256" key="6">
    <source>
        <dbReference type="ARBA" id="ARBA00023125"/>
    </source>
</evidence>
<evidence type="ECO:0000256" key="4">
    <source>
        <dbReference type="ARBA" id="ARBA00022801"/>
    </source>
</evidence>
<dbReference type="Proteomes" id="UP001241747">
    <property type="component" value="Unassembled WGS sequence"/>
</dbReference>
<comment type="similarity">
    <text evidence="1 8">Belongs to the SOS response-associated peptidase family.</text>
</comment>
<evidence type="ECO:0000256" key="7">
    <source>
        <dbReference type="ARBA" id="ARBA00023239"/>
    </source>
</evidence>